<evidence type="ECO:0000313" key="1">
    <source>
        <dbReference type="EMBL" id="KFF19525.1"/>
    </source>
</evidence>
<name>A0A086AS61_FLAHY</name>
<gene>
    <name evidence="1" type="ORF">IW20_03345</name>
</gene>
<proteinExistence type="predicted"/>
<dbReference type="Proteomes" id="UP000028712">
    <property type="component" value="Unassembled WGS sequence"/>
</dbReference>
<sequence>MKRENSKTNSYLHKVKNQFRVYESYHAVINNYNYIVNSKHFFKKKKETLDYGIISKSKNLNRINV</sequence>
<protein>
    <submittedName>
        <fullName evidence="1">Uncharacterized protein</fullName>
    </submittedName>
</protein>
<reference evidence="1 2" key="1">
    <citation type="submission" date="2014-07" db="EMBL/GenBank/DDBJ databases">
        <title>Genome of Flavobacterium hydatis DSM 2063.</title>
        <authorList>
            <person name="Pipes S.E."/>
            <person name="Stropko S.J."/>
            <person name="Newman J.D."/>
        </authorList>
    </citation>
    <scope>NUCLEOTIDE SEQUENCE [LARGE SCALE GENOMIC DNA]</scope>
    <source>
        <strain evidence="1 2">DSM 2063</strain>
    </source>
</reference>
<dbReference type="EMBL" id="JPRM01000003">
    <property type="protein sequence ID" value="KFF19525.1"/>
    <property type="molecule type" value="Genomic_DNA"/>
</dbReference>
<comment type="caution">
    <text evidence="1">The sequence shown here is derived from an EMBL/GenBank/DDBJ whole genome shotgun (WGS) entry which is preliminary data.</text>
</comment>
<dbReference type="AlphaFoldDB" id="A0A086AS61"/>
<accession>A0A086AS61</accession>
<evidence type="ECO:0000313" key="2">
    <source>
        <dbReference type="Proteomes" id="UP000028712"/>
    </source>
</evidence>
<organism evidence="1 2">
    <name type="scientific">Flavobacterium hydatis</name>
    <name type="common">Cytophaga aquatilis</name>
    <dbReference type="NCBI Taxonomy" id="991"/>
    <lineage>
        <taxon>Bacteria</taxon>
        <taxon>Pseudomonadati</taxon>
        <taxon>Bacteroidota</taxon>
        <taxon>Flavobacteriia</taxon>
        <taxon>Flavobacteriales</taxon>
        <taxon>Flavobacteriaceae</taxon>
        <taxon>Flavobacterium</taxon>
    </lineage>
</organism>